<evidence type="ECO:0000313" key="2">
    <source>
        <dbReference type="Proteomes" id="UP001262582"/>
    </source>
</evidence>
<keyword evidence="2" id="KW-1185">Reference proteome</keyword>
<comment type="caution">
    <text evidence="1">The sequence shown here is derived from an EMBL/GenBank/DDBJ whole genome shotgun (WGS) entry which is preliminary data.</text>
</comment>
<sequence length="108" mass="12296">MGGDTQILWPASAEDKVLELSFEYDKKEKRRTMAQLTKAKDYGKFSITVNGGTPVTWNGYSPNLVTEKLYLGEIQLLKGVNTIEIKFMKNVPGLLRENFGIDYLEFQD</sequence>
<evidence type="ECO:0000313" key="1">
    <source>
        <dbReference type="EMBL" id="MDT0678497.1"/>
    </source>
</evidence>
<gene>
    <name evidence="1" type="ORF">RM539_18100</name>
</gene>
<accession>A0ABU3DAD5</accession>
<dbReference type="EMBL" id="JAVRHK010000023">
    <property type="protein sequence ID" value="MDT0678497.1"/>
    <property type="molecule type" value="Genomic_DNA"/>
</dbReference>
<protein>
    <submittedName>
        <fullName evidence="1">Uncharacterized protein</fullName>
    </submittedName>
</protein>
<dbReference type="RefSeq" id="WP_311504854.1">
    <property type="nucleotide sequence ID" value="NZ_JAVRHK010000023.1"/>
</dbReference>
<organism evidence="1 2">
    <name type="scientific">Autumnicola musiva</name>
    <dbReference type="NCBI Taxonomy" id="3075589"/>
    <lineage>
        <taxon>Bacteria</taxon>
        <taxon>Pseudomonadati</taxon>
        <taxon>Bacteroidota</taxon>
        <taxon>Flavobacteriia</taxon>
        <taxon>Flavobacteriales</taxon>
        <taxon>Flavobacteriaceae</taxon>
        <taxon>Autumnicola</taxon>
    </lineage>
</organism>
<reference evidence="1 2" key="1">
    <citation type="submission" date="2023-09" db="EMBL/GenBank/DDBJ databases">
        <authorList>
            <person name="Rey-Velasco X."/>
        </authorList>
    </citation>
    <scope>NUCLEOTIDE SEQUENCE [LARGE SCALE GENOMIC DNA]</scope>
    <source>
        <strain evidence="1 2">F117</strain>
    </source>
</reference>
<dbReference type="Proteomes" id="UP001262582">
    <property type="component" value="Unassembled WGS sequence"/>
</dbReference>
<proteinExistence type="predicted"/>
<name>A0ABU3DAD5_9FLAO</name>